<dbReference type="EMBL" id="JAPDFR010000003">
    <property type="protein sequence ID" value="KAK0387921.1"/>
    <property type="molecule type" value="Genomic_DNA"/>
</dbReference>
<feature type="compositionally biased region" description="Low complexity" evidence="12">
    <location>
        <begin position="15"/>
        <end position="40"/>
    </location>
</feature>
<evidence type="ECO:0000256" key="7">
    <source>
        <dbReference type="ARBA" id="ARBA00023159"/>
    </source>
</evidence>
<name>A0AA39GIQ0_SARSR</name>
<comment type="subcellular location">
    <subcellularLocation>
        <location evidence="1">Nucleus</location>
    </subcellularLocation>
</comment>
<evidence type="ECO:0000313" key="14">
    <source>
        <dbReference type="EMBL" id="KAK0387921.1"/>
    </source>
</evidence>
<feature type="compositionally biased region" description="Polar residues" evidence="12">
    <location>
        <begin position="102"/>
        <end position="112"/>
    </location>
</feature>
<evidence type="ECO:0000256" key="2">
    <source>
        <dbReference type="ARBA" id="ARBA00010289"/>
    </source>
</evidence>
<evidence type="ECO:0000256" key="5">
    <source>
        <dbReference type="ARBA" id="ARBA00022491"/>
    </source>
</evidence>
<dbReference type="Pfam" id="PF25326">
    <property type="entry name" value="ARM_SRB8"/>
    <property type="match status" value="1"/>
</dbReference>
<feature type="region of interest" description="Disordered" evidence="12">
    <location>
        <begin position="216"/>
        <end position="239"/>
    </location>
</feature>
<dbReference type="InterPro" id="IPR057344">
    <property type="entry name" value="ARM_SRB8"/>
</dbReference>
<organism evidence="14 15">
    <name type="scientific">Sarocladium strictum</name>
    <name type="common">Black bundle disease fungus</name>
    <name type="synonym">Acremonium strictum</name>
    <dbReference type="NCBI Taxonomy" id="5046"/>
    <lineage>
        <taxon>Eukaryota</taxon>
        <taxon>Fungi</taxon>
        <taxon>Dikarya</taxon>
        <taxon>Ascomycota</taxon>
        <taxon>Pezizomycotina</taxon>
        <taxon>Sordariomycetes</taxon>
        <taxon>Hypocreomycetidae</taxon>
        <taxon>Hypocreales</taxon>
        <taxon>Sarocladiaceae</taxon>
        <taxon>Sarocladium</taxon>
    </lineage>
</organism>
<evidence type="ECO:0000256" key="10">
    <source>
        <dbReference type="ARBA" id="ARBA00025661"/>
    </source>
</evidence>
<evidence type="ECO:0000259" key="13">
    <source>
        <dbReference type="SMART" id="SM01281"/>
    </source>
</evidence>
<feature type="compositionally biased region" description="Basic and acidic residues" evidence="12">
    <location>
        <begin position="190"/>
        <end position="200"/>
    </location>
</feature>
<dbReference type="Pfam" id="PF09497">
    <property type="entry name" value="Med12"/>
    <property type="match status" value="1"/>
</dbReference>
<sequence>MTSRTPIGGQVRPPQRTLSASSLSSVQRPSQQQQRTLSQQFIPSSPVRKDAASDPSTHDLSVGSSEMANPNTPRLVKGSKLRQELSVETMGSSGWLPDVPSPLNTATPSRTQVFVDPTDAGRHSPAPSRSSQLDPDNLPMPMPKRRPRTQPPLHRTQKNDPAPAPVKKDPRPKPYVVEIPSAAPRCPPPHKQDKPPRDPFSKGLYSGLADFHPWTGKHHEDEWSSEGIQKGTWDRGTQNETSSARVAIYTPLRQQKSGLNALSQLFMTVMNQRRAKGQVTAASTFKPPPRVTLTDTKREVWMKELANPAMSLRRLSRTIPHGIRGRTLLDQCLNKNVPTERAVWLVKCVGANEIRAVKRKGVNGAFIMGGELKWIREWTVLVETFVESIVSSFNDTEWKAKVVYAIRLATHLYNDQLLERDHYLDWVLANLENSSQAKMPLWLLVVQIYQHDIMRLRKQGRRLAFVLCMHLNTIFNDPDRDILIQLSDKIVGLLSALLKHCPESFVNPLNWSRYRHMLRTFFNPGDRDLHIAYQEVDARNNRLSTSTTTTAPAGRQQLVAALDATLRNPIDDTLATRCWETLEDKDEIVRTTIQWATSRHRPGAVKVLVSANLLRAWTSSLGATLTTQILLEIDCISLEDGIRKDLMYHLVAELVRSGHFSMPRYLQWLIARGGYHGASEIDRVEGPCGMRLLVELPLDSIAEEWKRERANLLRRAGGYSTADEQLDISMALKHVAHTLGIPGPPHDPVFQRKPLSVQKLLVRLGKSSRGLRYAVGAYLRDIVVNQSSASKDSFLLPMVLLTSIRTILERLGDYQMLSEILLACRHASDVDLLASCVDTINRNLPTLLATDTGGQLLDAYVERLRMLYTEHPLPARPLLSALAHLATRIPNRQNLASDLQHQLLQSDRTNPIDACSPVSDNMVTQMHTAESELSEEIEKLFGSGNIIDQPTMNRLFRTMIPKLDAGWKKLDDTRRVFASLLQRLRVYDTKHFDKLLADWISHIRTLQSRPPLAELYPLLVSLGCLPVATLLHTATATQTDQGPSARAASVEARPPSATYLQELLQLILLELDPPTVLTADETYRFGIYQQSARLEQSKGLLALIRNAIAEHSLIRNIPGPKLPLDEDSLQVQVLETLQLLVVGDADAVSTALSIKTLPAEATQLVCHLTNRLLVPSDKNGSNATFDDVLSLANELTMPFCQLKLNMDLSIEQPPSPSPTMDEPQSQSRFDLFAKAMDRAIEADNISWTRMLPCLSNDITLHLKSQAYERFLAMLPSMKSQTAAADSTSGERIRMAENLLGVLSVIVSGQPPPNTAQLTQTMVEKLSDLWEFVAARDETLSSAQSVVIGSWLPILLKFITLHSVSASEAMPAPSTIAAAGKAPPPPAQEARARIILVLCGLLLDLESRPNSSTSTTPLHIFDTATSLVDSLPDDLRAHCIKSILLTPGAPSSANLSTDPRLYYLLSAPALSPVDGLLLGRRREMPAQPHSSTARLFGNLYGCGPAMLDRFSPFVLKRWELLSEPTPNVGENDTSLSLGLFEAIKIQ</sequence>
<comment type="caution">
    <text evidence="14">The sequence shown here is derived from an EMBL/GenBank/DDBJ whole genome shotgun (WGS) entry which is preliminary data.</text>
</comment>
<keyword evidence="8" id="KW-0804">Transcription</keyword>
<evidence type="ECO:0000256" key="3">
    <source>
        <dbReference type="ARBA" id="ARBA00011629"/>
    </source>
</evidence>
<comment type="function">
    <text evidence="10">Component of the SRB8-11 complex. The SRB8-11 complex is a regulatory module of the Mediator complex which is itself involved in regulation of basal and activated RNA polymerase II-dependent transcription. The SRB8-11 complex may be involved in the transcriptional repression of a subset of genes regulated by Mediator. It may inhibit the association of the Mediator complex with RNA polymerase II to form the holoenzyme complex.</text>
</comment>
<dbReference type="InterPro" id="IPR019035">
    <property type="entry name" value="Mediator_Med12"/>
</dbReference>
<feature type="domain" description="Mediator complex subunit Med12" evidence="13">
    <location>
        <begin position="284"/>
        <end position="347"/>
    </location>
</feature>
<evidence type="ECO:0000256" key="9">
    <source>
        <dbReference type="ARBA" id="ARBA00023242"/>
    </source>
</evidence>
<keyword evidence="15" id="KW-1185">Reference proteome</keyword>
<accession>A0AA39GIQ0</accession>
<dbReference type="Proteomes" id="UP001175261">
    <property type="component" value="Unassembled WGS sequence"/>
</dbReference>
<comment type="subunit">
    <text evidence="3">Component of the SRB8-11 complex, which itself associates with the Mediator complex.</text>
</comment>
<keyword evidence="7" id="KW-0010">Activator</keyword>
<evidence type="ECO:0000256" key="12">
    <source>
        <dbReference type="SAM" id="MobiDB-lite"/>
    </source>
</evidence>
<evidence type="ECO:0000256" key="8">
    <source>
        <dbReference type="ARBA" id="ARBA00023163"/>
    </source>
</evidence>
<dbReference type="SMART" id="SM01281">
    <property type="entry name" value="Med12"/>
    <property type="match status" value="1"/>
</dbReference>
<keyword evidence="9" id="KW-0539">Nucleus</keyword>
<reference evidence="14" key="1">
    <citation type="submission" date="2022-10" db="EMBL/GenBank/DDBJ databases">
        <title>Determination and structural analysis of whole genome sequence of Sarocladium strictum F4-1.</title>
        <authorList>
            <person name="Hu L."/>
            <person name="Jiang Y."/>
        </authorList>
    </citation>
    <scope>NUCLEOTIDE SEQUENCE</scope>
    <source>
        <strain evidence="14">F4-1</strain>
    </source>
</reference>
<dbReference type="GO" id="GO:0003712">
    <property type="term" value="F:transcription coregulator activity"/>
    <property type="evidence" value="ECO:0007669"/>
    <property type="project" value="InterPro"/>
</dbReference>
<keyword evidence="5" id="KW-0678">Repressor</keyword>
<proteinExistence type="inferred from homology"/>
<dbReference type="GO" id="GO:0006357">
    <property type="term" value="P:regulation of transcription by RNA polymerase II"/>
    <property type="evidence" value="ECO:0007669"/>
    <property type="project" value="InterPro"/>
</dbReference>
<comment type="similarity">
    <text evidence="2">Belongs to the Mediator complex subunit 12 family.</text>
</comment>
<evidence type="ECO:0000256" key="11">
    <source>
        <dbReference type="ARBA" id="ARBA00032010"/>
    </source>
</evidence>
<keyword evidence="6" id="KW-0805">Transcription regulation</keyword>
<evidence type="ECO:0000256" key="4">
    <source>
        <dbReference type="ARBA" id="ARBA00019622"/>
    </source>
</evidence>
<evidence type="ECO:0000256" key="1">
    <source>
        <dbReference type="ARBA" id="ARBA00004123"/>
    </source>
</evidence>
<protein>
    <recommendedName>
        <fullName evidence="4">Mediator of RNA polymerase II transcription subunit 12</fullName>
    </recommendedName>
    <alternativeName>
        <fullName evidence="11">Mediator complex subunit 12</fullName>
    </alternativeName>
</protein>
<evidence type="ECO:0000313" key="15">
    <source>
        <dbReference type="Proteomes" id="UP001175261"/>
    </source>
</evidence>
<feature type="compositionally biased region" description="Polar residues" evidence="12">
    <location>
        <begin position="54"/>
        <end position="72"/>
    </location>
</feature>
<dbReference type="PANTHER" id="PTHR46567:SF1">
    <property type="entry name" value="MEDIATOR OF RNA POLYMERASE II TRANSCRIPTION SUBUNIT 12"/>
    <property type="match status" value="1"/>
</dbReference>
<dbReference type="GO" id="GO:0016592">
    <property type="term" value="C:mediator complex"/>
    <property type="evidence" value="ECO:0007669"/>
    <property type="project" value="InterPro"/>
</dbReference>
<dbReference type="PANTHER" id="PTHR46567">
    <property type="entry name" value="MEDIATOR OF RNA POLYMERASE II TRANSCRIPTION SUBUNIT 12"/>
    <property type="match status" value="1"/>
</dbReference>
<evidence type="ECO:0000256" key="6">
    <source>
        <dbReference type="ARBA" id="ARBA00023015"/>
    </source>
</evidence>
<feature type="region of interest" description="Disordered" evidence="12">
    <location>
        <begin position="1"/>
        <end position="202"/>
    </location>
</feature>
<gene>
    <name evidence="14" type="ORF">NLU13_4166</name>
</gene>